<organism evidence="2">
    <name type="scientific">marine sediment metagenome</name>
    <dbReference type="NCBI Taxonomy" id="412755"/>
    <lineage>
        <taxon>unclassified sequences</taxon>
        <taxon>metagenomes</taxon>
        <taxon>ecological metagenomes</taxon>
    </lineage>
</organism>
<dbReference type="AlphaFoldDB" id="A0A0F9DNQ3"/>
<gene>
    <name evidence="2" type="ORF">LCGC14_2175480</name>
</gene>
<feature type="non-terminal residue" evidence="2">
    <location>
        <position position="1"/>
    </location>
</feature>
<proteinExistence type="predicted"/>
<comment type="caution">
    <text evidence="2">The sequence shown here is derived from an EMBL/GenBank/DDBJ whole genome shotgun (WGS) entry which is preliminary data.</text>
</comment>
<reference evidence="2" key="1">
    <citation type="journal article" date="2015" name="Nature">
        <title>Complex archaea that bridge the gap between prokaryotes and eukaryotes.</title>
        <authorList>
            <person name="Spang A."/>
            <person name="Saw J.H."/>
            <person name="Jorgensen S.L."/>
            <person name="Zaremba-Niedzwiedzka K."/>
            <person name="Martijn J."/>
            <person name="Lind A.E."/>
            <person name="van Eijk R."/>
            <person name="Schleper C."/>
            <person name="Guy L."/>
            <person name="Ettema T.J."/>
        </authorList>
    </citation>
    <scope>NUCLEOTIDE SEQUENCE</scope>
</reference>
<protein>
    <submittedName>
        <fullName evidence="2">Uncharacterized protein</fullName>
    </submittedName>
</protein>
<evidence type="ECO:0000256" key="1">
    <source>
        <dbReference type="SAM" id="MobiDB-lite"/>
    </source>
</evidence>
<feature type="region of interest" description="Disordered" evidence="1">
    <location>
        <begin position="1"/>
        <end position="47"/>
    </location>
</feature>
<sequence>ADDKPLSARERRLAKGNSKPKSKPKSTRGRKGKGNKKDAPVSDNITDADLTKAASIGAETITPAKVMEILEQFGVGDVSKLEGESRREFLDMIDTAVERDD</sequence>
<name>A0A0F9DNQ3_9ZZZZ</name>
<accession>A0A0F9DNQ3</accession>
<feature type="compositionally biased region" description="Basic residues" evidence="1">
    <location>
        <begin position="14"/>
        <end position="34"/>
    </location>
</feature>
<dbReference type="EMBL" id="LAZR01028185">
    <property type="protein sequence ID" value="KKL63398.1"/>
    <property type="molecule type" value="Genomic_DNA"/>
</dbReference>
<evidence type="ECO:0000313" key="2">
    <source>
        <dbReference type="EMBL" id="KKL63398.1"/>
    </source>
</evidence>
<feature type="compositionally biased region" description="Basic and acidic residues" evidence="1">
    <location>
        <begin position="1"/>
        <end position="13"/>
    </location>
</feature>